<organism evidence="1 2">
    <name type="scientific">Actinoplanes utahensis</name>
    <dbReference type="NCBI Taxonomy" id="1869"/>
    <lineage>
        <taxon>Bacteria</taxon>
        <taxon>Bacillati</taxon>
        <taxon>Actinomycetota</taxon>
        <taxon>Actinomycetes</taxon>
        <taxon>Micromonosporales</taxon>
        <taxon>Micromonosporaceae</taxon>
        <taxon>Actinoplanes</taxon>
    </lineage>
</organism>
<dbReference type="InterPro" id="IPR035900">
    <property type="entry name" value="Colicin_E_sf"/>
</dbReference>
<accession>A0A0A6UGY7</accession>
<gene>
    <name evidence="1" type="ORF">MB27_34340</name>
</gene>
<dbReference type="Gene3D" id="1.10.1200.20">
    <property type="entry name" value="Colicin E immunity protein"/>
    <property type="match status" value="1"/>
</dbReference>
<evidence type="ECO:0000313" key="1">
    <source>
        <dbReference type="EMBL" id="KHD73599.1"/>
    </source>
</evidence>
<evidence type="ECO:0000313" key="2">
    <source>
        <dbReference type="Proteomes" id="UP000054537"/>
    </source>
</evidence>
<dbReference type="EMBL" id="JRTT01000130">
    <property type="protein sequence ID" value="KHD73599.1"/>
    <property type="molecule type" value="Genomic_DNA"/>
</dbReference>
<protein>
    <recommendedName>
        <fullName evidence="3">E9imm peptide</fullName>
    </recommendedName>
</protein>
<keyword evidence="2" id="KW-1185">Reference proteome</keyword>
<dbReference type="OrthoDB" id="3399356at2"/>
<proteinExistence type="predicted"/>
<dbReference type="eggNOG" id="ENOG5033D2R">
    <property type="taxonomic scope" value="Bacteria"/>
</dbReference>
<evidence type="ECO:0008006" key="3">
    <source>
        <dbReference type="Google" id="ProtNLM"/>
    </source>
</evidence>
<reference evidence="1 2" key="1">
    <citation type="submission" date="2014-10" db="EMBL/GenBank/DDBJ databases">
        <title>Draft genome sequence of Actinoplanes utahensis NRRL 12052.</title>
        <authorList>
            <person name="Velasco-Bucheli B."/>
            <person name="del Cerro C."/>
            <person name="Hormigo D."/>
            <person name="Garcia J.L."/>
            <person name="Acebal C."/>
            <person name="Arroyo M."/>
            <person name="de la Mata I."/>
        </authorList>
    </citation>
    <scope>NUCLEOTIDE SEQUENCE [LARGE SCALE GENOMIC DNA]</scope>
    <source>
        <strain evidence="1 2">NRRL 12052</strain>
    </source>
</reference>
<comment type="caution">
    <text evidence="1">The sequence shown here is derived from an EMBL/GenBank/DDBJ whole genome shotgun (WGS) entry which is preliminary data.</text>
</comment>
<dbReference type="AlphaFoldDB" id="A0A0A6UGY7"/>
<dbReference type="STRING" id="1869.MB27_34340"/>
<sequence>MARPRWPRFPDITRDELVEIARRIMAGPGPQSDDPDADWYTLLFDTNLTMPNASHLIFTASEGRTAEEIVDEALAYRPIAL</sequence>
<dbReference type="Proteomes" id="UP000054537">
    <property type="component" value="Unassembled WGS sequence"/>
</dbReference>
<dbReference type="RefSeq" id="WP_043531774.1">
    <property type="nucleotide sequence ID" value="NZ_BAABKU010000043.1"/>
</dbReference>
<name>A0A0A6UGY7_ACTUT</name>